<organism evidence="1 2">
    <name type="scientific">Owenia fusiformis</name>
    <name type="common">Polychaete worm</name>
    <dbReference type="NCBI Taxonomy" id="6347"/>
    <lineage>
        <taxon>Eukaryota</taxon>
        <taxon>Metazoa</taxon>
        <taxon>Spiralia</taxon>
        <taxon>Lophotrochozoa</taxon>
        <taxon>Annelida</taxon>
        <taxon>Polychaeta</taxon>
        <taxon>Sedentaria</taxon>
        <taxon>Canalipalpata</taxon>
        <taxon>Sabellida</taxon>
        <taxon>Oweniida</taxon>
        <taxon>Oweniidae</taxon>
        <taxon>Owenia</taxon>
    </lineage>
</organism>
<dbReference type="Proteomes" id="UP000749559">
    <property type="component" value="Unassembled WGS sequence"/>
</dbReference>
<name>A0A8J1THU0_OWEFU</name>
<accession>A0A8J1THU0</accession>
<gene>
    <name evidence="1" type="ORF">OFUS_LOCUS4751</name>
</gene>
<dbReference type="AlphaFoldDB" id="A0A8J1THU0"/>
<reference evidence="1" key="1">
    <citation type="submission" date="2022-03" db="EMBL/GenBank/DDBJ databases">
        <authorList>
            <person name="Martin C."/>
        </authorList>
    </citation>
    <scope>NUCLEOTIDE SEQUENCE</scope>
</reference>
<comment type="caution">
    <text evidence="1">The sequence shown here is derived from an EMBL/GenBank/DDBJ whole genome shotgun (WGS) entry which is preliminary data.</text>
</comment>
<protein>
    <submittedName>
        <fullName evidence="1">Uncharacterized protein</fullName>
    </submittedName>
</protein>
<dbReference type="Gene3D" id="2.60.120.920">
    <property type="match status" value="1"/>
</dbReference>
<evidence type="ECO:0000313" key="2">
    <source>
        <dbReference type="Proteomes" id="UP000749559"/>
    </source>
</evidence>
<evidence type="ECO:0000313" key="1">
    <source>
        <dbReference type="EMBL" id="CAH1777751.1"/>
    </source>
</evidence>
<proteinExistence type="predicted"/>
<keyword evidence="2" id="KW-1185">Reference proteome</keyword>
<dbReference type="EMBL" id="CAIIXF020000002">
    <property type="protein sequence ID" value="CAH1777751.1"/>
    <property type="molecule type" value="Genomic_DNA"/>
</dbReference>
<sequence length="336" mass="38015">MDCTDHNTTLDLRRADHTDDTVPDAEHKVKNVNTNESDTPKISDDEYYVNDKHLINTDSDGTNAMTIDARTNGKSTEVENNFRLSIDEDTSVLPPKYVNRFRWDTKFKTTGLVIKKRRTLYVNTLKPDGGERMITTLPGKLFGISGFWDYHLARANKAIHTPGLHTIDITIHTFPSESVEDHIVIGFAKDSYNPFQGTNKKSGQISKRFVRSSKCHCVVGESDDSWGWLLSENKIYHSAKPSDQNSPKGFEWTNYRKYRFKFYVGTNANCDVQVLGLDGWGHENDIGVRFFQLPTPIWLVAATSGSFSPITVQYISGPTEFVKLLSTNGICRCVRC</sequence>
<dbReference type="InterPro" id="IPR043136">
    <property type="entry name" value="B30.2/SPRY_sf"/>
</dbReference>